<dbReference type="EMBL" id="CP066167">
    <property type="protein sequence ID" value="QQD19377.1"/>
    <property type="molecule type" value="Genomic_DNA"/>
</dbReference>
<evidence type="ECO:0000256" key="3">
    <source>
        <dbReference type="ARBA" id="ARBA00034247"/>
    </source>
</evidence>
<comment type="cofactor">
    <cofactor evidence="1">
        <name>Mg(2+)</name>
        <dbReference type="ChEBI" id="CHEBI:18420"/>
    </cofactor>
</comment>
<dbReference type="GO" id="GO:0043709">
    <property type="term" value="P:cell adhesion involved in single-species biofilm formation"/>
    <property type="evidence" value="ECO:0007669"/>
    <property type="project" value="TreeGrafter"/>
</dbReference>
<organism evidence="7 8">
    <name type="scientific">Spongiibacter nanhainus</name>
    <dbReference type="NCBI Taxonomy" id="2794344"/>
    <lineage>
        <taxon>Bacteria</taxon>
        <taxon>Pseudomonadati</taxon>
        <taxon>Pseudomonadota</taxon>
        <taxon>Gammaproteobacteria</taxon>
        <taxon>Cellvibrionales</taxon>
        <taxon>Spongiibacteraceae</taxon>
        <taxon>Spongiibacter</taxon>
    </lineage>
</organism>
<dbReference type="InterPro" id="IPR011006">
    <property type="entry name" value="CheY-like_superfamily"/>
</dbReference>
<dbReference type="AlphaFoldDB" id="A0A7T4R398"/>
<dbReference type="FunFam" id="3.30.70.270:FF:000001">
    <property type="entry name" value="Diguanylate cyclase domain protein"/>
    <property type="match status" value="1"/>
</dbReference>
<keyword evidence="8" id="KW-1185">Reference proteome</keyword>
<dbReference type="Pfam" id="PF00072">
    <property type="entry name" value="Response_reg"/>
    <property type="match status" value="1"/>
</dbReference>
<name>A0A7T4R398_9GAMM</name>
<dbReference type="InterPro" id="IPR001789">
    <property type="entry name" value="Sig_transdc_resp-reg_receiver"/>
</dbReference>
<dbReference type="CDD" id="cd17574">
    <property type="entry name" value="REC_OmpR"/>
    <property type="match status" value="1"/>
</dbReference>
<dbReference type="GO" id="GO:0052621">
    <property type="term" value="F:diguanylate cyclase activity"/>
    <property type="evidence" value="ECO:0007669"/>
    <property type="project" value="UniProtKB-EC"/>
</dbReference>
<dbReference type="SMART" id="SM00448">
    <property type="entry name" value="REC"/>
    <property type="match status" value="1"/>
</dbReference>
<protein>
    <recommendedName>
        <fullName evidence="2">diguanylate cyclase</fullName>
        <ecNumber evidence="2">2.7.7.65</ecNumber>
    </recommendedName>
</protein>
<keyword evidence="4" id="KW-0597">Phosphoprotein</keyword>
<dbReference type="NCBIfam" id="TIGR00254">
    <property type="entry name" value="GGDEF"/>
    <property type="match status" value="1"/>
</dbReference>
<dbReference type="SUPFAM" id="SSF52172">
    <property type="entry name" value="CheY-like"/>
    <property type="match status" value="1"/>
</dbReference>
<dbReference type="Gene3D" id="3.40.50.2300">
    <property type="match status" value="1"/>
</dbReference>
<dbReference type="InterPro" id="IPR050469">
    <property type="entry name" value="Diguanylate_Cyclase"/>
</dbReference>
<dbReference type="RefSeq" id="WP_198570862.1">
    <property type="nucleotide sequence ID" value="NZ_CP066167.1"/>
</dbReference>
<feature type="domain" description="Response regulatory" evidence="5">
    <location>
        <begin position="2"/>
        <end position="119"/>
    </location>
</feature>
<evidence type="ECO:0000256" key="1">
    <source>
        <dbReference type="ARBA" id="ARBA00001946"/>
    </source>
</evidence>
<dbReference type="GO" id="GO:1902201">
    <property type="term" value="P:negative regulation of bacterial-type flagellum-dependent cell motility"/>
    <property type="evidence" value="ECO:0007669"/>
    <property type="project" value="TreeGrafter"/>
</dbReference>
<dbReference type="Gene3D" id="3.30.70.270">
    <property type="match status" value="1"/>
</dbReference>
<evidence type="ECO:0000313" key="8">
    <source>
        <dbReference type="Proteomes" id="UP000596063"/>
    </source>
</evidence>
<dbReference type="PANTHER" id="PTHR45138:SF9">
    <property type="entry name" value="DIGUANYLATE CYCLASE DGCM-RELATED"/>
    <property type="match status" value="1"/>
</dbReference>
<dbReference type="PROSITE" id="PS50110">
    <property type="entry name" value="RESPONSE_REGULATORY"/>
    <property type="match status" value="1"/>
</dbReference>
<dbReference type="PANTHER" id="PTHR45138">
    <property type="entry name" value="REGULATORY COMPONENTS OF SENSORY TRANSDUCTION SYSTEM"/>
    <property type="match status" value="1"/>
</dbReference>
<comment type="catalytic activity">
    <reaction evidence="3">
        <text>2 GTP = 3',3'-c-di-GMP + 2 diphosphate</text>
        <dbReference type="Rhea" id="RHEA:24898"/>
        <dbReference type="ChEBI" id="CHEBI:33019"/>
        <dbReference type="ChEBI" id="CHEBI:37565"/>
        <dbReference type="ChEBI" id="CHEBI:58805"/>
        <dbReference type="EC" id="2.7.7.65"/>
    </reaction>
</comment>
<evidence type="ECO:0000256" key="4">
    <source>
        <dbReference type="PROSITE-ProRule" id="PRU00169"/>
    </source>
</evidence>
<dbReference type="SMART" id="SM00267">
    <property type="entry name" value="GGDEF"/>
    <property type="match status" value="1"/>
</dbReference>
<dbReference type="EC" id="2.7.7.65" evidence="2"/>
<reference evidence="7 8" key="1">
    <citation type="submission" date="2020-12" db="EMBL/GenBank/DDBJ databases">
        <authorList>
            <person name="Shan Y."/>
        </authorList>
    </citation>
    <scope>NUCLEOTIDE SEQUENCE [LARGE SCALE GENOMIC DNA]</scope>
    <source>
        <strain evidence="8">csc3.9</strain>
    </source>
</reference>
<dbReference type="CDD" id="cd01949">
    <property type="entry name" value="GGDEF"/>
    <property type="match status" value="1"/>
</dbReference>
<dbReference type="InterPro" id="IPR000160">
    <property type="entry name" value="GGDEF_dom"/>
</dbReference>
<sequence>MDVLIVDDDPITRLALCAALEEWGLNPVVAESGNRALEMLEQDNPPHLLILDWSMPGISGPELCKILRARDDGQFFYILMLTGKEGNEAVIEAMEAGADDFLSKPFDHRVLKVRIAAGSRIVRLEQTLNQLASRDSLTQCWNRRMIDELFDSTLAEARRKGSALCVMMVDIDHFKAINDTYGHAIGDTALQHMVAILNQNLREYDQVGRYGGEEFIVVLPTTDRDSAWGIAERVRSAVEYQPSVLSDGREISMTVSIGLAMFEPKRDPDRRSLMERADQALYKAKRSGRNRIIVAD</sequence>
<dbReference type="GO" id="GO:0005886">
    <property type="term" value="C:plasma membrane"/>
    <property type="evidence" value="ECO:0007669"/>
    <property type="project" value="TreeGrafter"/>
</dbReference>
<dbReference type="SUPFAM" id="SSF55073">
    <property type="entry name" value="Nucleotide cyclase"/>
    <property type="match status" value="1"/>
</dbReference>
<evidence type="ECO:0000259" key="5">
    <source>
        <dbReference type="PROSITE" id="PS50110"/>
    </source>
</evidence>
<dbReference type="KEGG" id="snan:I6N98_05860"/>
<dbReference type="PROSITE" id="PS50887">
    <property type="entry name" value="GGDEF"/>
    <property type="match status" value="1"/>
</dbReference>
<gene>
    <name evidence="7" type="ORF">I6N98_05860</name>
</gene>
<feature type="domain" description="GGDEF" evidence="6">
    <location>
        <begin position="162"/>
        <end position="296"/>
    </location>
</feature>
<dbReference type="InterPro" id="IPR043128">
    <property type="entry name" value="Rev_trsase/Diguanyl_cyclase"/>
</dbReference>
<accession>A0A7T4R398</accession>
<evidence type="ECO:0000313" key="7">
    <source>
        <dbReference type="EMBL" id="QQD19377.1"/>
    </source>
</evidence>
<proteinExistence type="predicted"/>
<dbReference type="Proteomes" id="UP000596063">
    <property type="component" value="Chromosome"/>
</dbReference>
<dbReference type="Pfam" id="PF00990">
    <property type="entry name" value="GGDEF"/>
    <property type="match status" value="1"/>
</dbReference>
<dbReference type="GO" id="GO:0000160">
    <property type="term" value="P:phosphorelay signal transduction system"/>
    <property type="evidence" value="ECO:0007669"/>
    <property type="project" value="InterPro"/>
</dbReference>
<feature type="modified residue" description="4-aspartylphosphate" evidence="4">
    <location>
        <position position="52"/>
    </location>
</feature>
<evidence type="ECO:0000256" key="2">
    <source>
        <dbReference type="ARBA" id="ARBA00012528"/>
    </source>
</evidence>
<dbReference type="InterPro" id="IPR029787">
    <property type="entry name" value="Nucleotide_cyclase"/>
</dbReference>
<evidence type="ECO:0000259" key="6">
    <source>
        <dbReference type="PROSITE" id="PS50887"/>
    </source>
</evidence>